<evidence type="ECO:0000256" key="1">
    <source>
        <dbReference type="SAM" id="Phobius"/>
    </source>
</evidence>
<gene>
    <name evidence="2" type="ORF">Gogos_005416</name>
</gene>
<dbReference type="Proteomes" id="UP000593579">
    <property type="component" value="Unassembled WGS sequence"/>
</dbReference>
<feature type="transmembrane region" description="Helical" evidence="1">
    <location>
        <begin position="26"/>
        <end position="47"/>
    </location>
</feature>
<keyword evidence="1" id="KW-0812">Transmembrane</keyword>
<accession>A0A7J9D5F3</accession>
<organism evidence="2 3">
    <name type="scientific">Gossypium gossypioides</name>
    <name type="common">Mexican cotton</name>
    <name type="synonym">Selera gossypioides</name>
    <dbReference type="NCBI Taxonomy" id="34282"/>
    <lineage>
        <taxon>Eukaryota</taxon>
        <taxon>Viridiplantae</taxon>
        <taxon>Streptophyta</taxon>
        <taxon>Embryophyta</taxon>
        <taxon>Tracheophyta</taxon>
        <taxon>Spermatophyta</taxon>
        <taxon>Magnoliopsida</taxon>
        <taxon>eudicotyledons</taxon>
        <taxon>Gunneridae</taxon>
        <taxon>Pentapetalae</taxon>
        <taxon>rosids</taxon>
        <taxon>malvids</taxon>
        <taxon>Malvales</taxon>
        <taxon>Malvaceae</taxon>
        <taxon>Malvoideae</taxon>
        <taxon>Gossypium</taxon>
    </lineage>
</organism>
<evidence type="ECO:0000313" key="3">
    <source>
        <dbReference type="Proteomes" id="UP000593579"/>
    </source>
</evidence>
<evidence type="ECO:0000313" key="2">
    <source>
        <dbReference type="EMBL" id="MBA0755794.1"/>
    </source>
</evidence>
<comment type="caution">
    <text evidence="2">The sequence shown here is derived from an EMBL/GenBank/DDBJ whole genome shotgun (WGS) entry which is preliminary data.</text>
</comment>
<proteinExistence type="predicted"/>
<name>A0A7J9D5F3_GOSGO</name>
<protein>
    <submittedName>
        <fullName evidence="2">Uncharacterized protein</fullName>
    </submittedName>
</protein>
<keyword evidence="3" id="KW-1185">Reference proteome</keyword>
<keyword evidence="1" id="KW-0472">Membrane</keyword>
<sequence>MFLPFVGRFSVTTIAMKIVHKMQKMSFMSITSATILMATLIIILHVITSLGELRMLDKILQHSDMGIYLLKVIIIQNKGITINNSRTIISTL</sequence>
<reference evidence="2 3" key="1">
    <citation type="journal article" date="2019" name="Genome Biol. Evol.">
        <title>Insights into the evolution of the New World diploid cottons (Gossypium, subgenus Houzingenia) based on genome sequencing.</title>
        <authorList>
            <person name="Grover C.E."/>
            <person name="Arick M.A. 2nd"/>
            <person name="Thrash A."/>
            <person name="Conover J.L."/>
            <person name="Sanders W.S."/>
            <person name="Peterson D.G."/>
            <person name="Frelichowski J.E."/>
            <person name="Scheffler J.A."/>
            <person name="Scheffler B.E."/>
            <person name="Wendel J.F."/>
        </authorList>
    </citation>
    <scope>NUCLEOTIDE SEQUENCE [LARGE SCALE GENOMIC DNA]</scope>
    <source>
        <strain evidence="2">5</strain>
        <tissue evidence="2">Leaf</tissue>
    </source>
</reference>
<dbReference type="EMBL" id="JABEZY010271775">
    <property type="protein sequence ID" value="MBA0755794.1"/>
    <property type="molecule type" value="Genomic_DNA"/>
</dbReference>
<dbReference type="AlphaFoldDB" id="A0A7J9D5F3"/>
<keyword evidence="1" id="KW-1133">Transmembrane helix</keyword>
<feature type="non-terminal residue" evidence="2">
    <location>
        <position position="92"/>
    </location>
</feature>